<comment type="caution">
    <text evidence="1">The sequence shown here is derived from an EMBL/GenBank/DDBJ whole genome shotgun (WGS) entry which is preliminary data.</text>
</comment>
<evidence type="ECO:0000313" key="1">
    <source>
        <dbReference type="EMBL" id="PIX16898.1"/>
    </source>
</evidence>
<sequence>KYIRELTRFLTKGKAYPYIPLMILESISKYIGYRLGLIHDYLPFFIKKRLSMNHMFFSK</sequence>
<keyword evidence="1" id="KW-0808">Transferase</keyword>
<feature type="non-terminal residue" evidence="1">
    <location>
        <position position="1"/>
    </location>
</feature>
<evidence type="ECO:0000313" key="2">
    <source>
        <dbReference type="Proteomes" id="UP000229297"/>
    </source>
</evidence>
<proteinExistence type="predicted"/>
<gene>
    <name evidence="1" type="ORF">COZ71_06205</name>
</gene>
<organism evidence="1 2">
    <name type="scientific">Candidatus Desantisbacteria bacterium CG_4_8_14_3_um_filter_40_12</name>
    <dbReference type="NCBI Taxonomy" id="1974545"/>
    <lineage>
        <taxon>Bacteria</taxon>
        <taxon>Candidatus Desantisiibacteriota</taxon>
    </lineage>
</organism>
<accession>A0A2M7JBX5</accession>
<dbReference type="Proteomes" id="UP000229297">
    <property type="component" value="Unassembled WGS sequence"/>
</dbReference>
<reference evidence="2" key="1">
    <citation type="submission" date="2017-09" db="EMBL/GenBank/DDBJ databases">
        <title>Depth-based differentiation of microbial function through sediment-hosted aquifers and enrichment of novel symbionts in the deep terrestrial subsurface.</title>
        <authorList>
            <person name="Probst A.J."/>
            <person name="Ladd B."/>
            <person name="Jarett J.K."/>
            <person name="Geller-Mcgrath D.E."/>
            <person name="Sieber C.M.K."/>
            <person name="Emerson J.B."/>
            <person name="Anantharaman K."/>
            <person name="Thomas B.C."/>
            <person name="Malmstrom R."/>
            <person name="Stieglmeier M."/>
            <person name="Klingl A."/>
            <person name="Woyke T."/>
            <person name="Ryan C.M."/>
            <person name="Banfield J.F."/>
        </authorList>
    </citation>
    <scope>NUCLEOTIDE SEQUENCE [LARGE SCALE GENOMIC DNA]</scope>
</reference>
<name>A0A2M7JBX5_9BACT</name>
<dbReference type="AlphaFoldDB" id="A0A2M7JBX5"/>
<dbReference type="EMBL" id="PFIC01000168">
    <property type="protein sequence ID" value="PIX16898.1"/>
    <property type="molecule type" value="Genomic_DNA"/>
</dbReference>
<dbReference type="GO" id="GO:0016740">
    <property type="term" value="F:transferase activity"/>
    <property type="evidence" value="ECO:0007669"/>
    <property type="project" value="UniProtKB-KW"/>
</dbReference>
<protein>
    <submittedName>
        <fullName evidence="1">Glycosyl transferase</fullName>
    </submittedName>
</protein>